<feature type="domain" description="Trimeric autotransporter adhesin YadA-like stalk" evidence="12">
    <location>
        <begin position="1117"/>
        <end position="1149"/>
    </location>
</feature>
<feature type="domain" description="Trimeric autotransporter adhesin YadA-like stalk" evidence="12">
    <location>
        <begin position="2930"/>
        <end position="2962"/>
    </location>
</feature>
<evidence type="ECO:0000256" key="5">
    <source>
        <dbReference type="ARBA" id="ARBA00022452"/>
    </source>
</evidence>
<dbReference type="InterPro" id="IPR045584">
    <property type="entry name" value="Pilin-like"/>
</dbReference>
<evidence type="ECO:0000259" key="11">
    <source>
        <dbReference type="Pfam" id="PF03895"/>
    </source>
</evidence>
<feature type="domain" description="Trimeric autotransporter adhesin YadA-like stalk" evidence="12">
    <location>
        <begin position="2542"/>
        <end position="2574"/>
    </location>
</feature>
<evidence type="ECO:0000256" key="6">
    <source>
        <dbReference type="ARBA" id="ARBA00022692"/>
    </source>
</evidence>
<feature type="domain" description="Trimeric autotransporter adhesin YadA-like stalk" evidence="12">
    <location>
        <begin position="717"/>
        <end position="755"/>
    </location>
</feature>
<feature type="domain" description="Trimeric autotransporter adhesin YadA-like stalk" evidence="12">
    <location>
        <begin position="1504"/>
        <end position="1536"/>
    </location>
</feature>
<keyword evidence="7" id="KW-0732">Signal</keyword>
<dbReference type="Proteomes" id="UP001059475">
    <property type="component" value="Chromosome"/>
</dbReference>
<comment type="similarity">
    <text evidence="3">Belongs to the autotransporter-2 (AT-2) (TC 1.B.40) family.</text>
</comment>
<feature type="domain" description="Trimeric autotransporter adhesin YadA-like stalk" evidence="12">
    <location>
        <begin position="1761"/>
        <end position="1799"/>
    </location>
</feature>
<gene>
    <name evidence="13" type="ORF">NMK50_00360</name>
</gene>
<feature type="domain" description="Trimeric autotransporter adhesin YadA-like stalk" evidence="12">
    <location>
        <begin position="2280"/>
        <end position="2318"/>
    </location>
</feature>
<dbReference type="Pfam" id="PF05662">
    <property type="entry name" value="YadA_stalk"/>
    <property type="match status" value="29"/>
</dbReference>
<evidence type="ECO:0000256" key="2">
    <source>
        <dbReference type="ARBA" id="ARBA00004442"/>
    </source>
</evidence>
<feature type="domain" description="Trimeric autotransporter adhesin YadA-like stalk" evidence="12">
    <location>
        <begin position="3705"/>
        <end position="3739"/>
    </location>
</feature>
<protein>
    <submittedName>
        <fullName evidence="13">Vomp family autotransporter</fullName>
    </submittedName>
</protein>
<dbReference type="Gene3D" id="4.10.80.270">
    <property type="match status" value="25"/>
</dbReference>
<evidence type="ECO:0000313" key="13">
    <source>
        <dbReference type="EMBL" id="UTO28533.1"/>
    </source>
</evidence>
<dbReference type="Gene3D" id="6.10.250.2030">
    <property type="match status" value="2"/>
</dbReference>
<evidence type="ECO:0000313" key="14">
    <source>
        <dbReference type="Proteomes" id="UP001059475"/>
    </source>
</evidence>
<keyword evidence="8" id="KW-0653">Protein transport</keyword>
<sequence length="4171" mass="447032">MKKIYTTPKAPVVRDFQNSCLLNRLPFIKALALALVIIFLSNISPVSANTQVFNNISNDFSGGTNVLKGISPVDTVGSKLRRDVDSVFMGDQDSVENLRSNNKFQTQVALNTAFAGKKDFQNITDTFSAVNNVFQGNNLHENTGNFPLMRSFSRSTSPMDQGHTIVLFPKSELVRLSIQNSEGKTRLLFDITPGTISEESTEAITGQQIYSLNQTLATYLGGGAEFKFDRSELHDEEVWIPPTYTLSHIAEDGTVGKTSYNDVGSALAGLDINVKNVNTHLSKVINDFNKKFDDISQGTNSDSLNWSTTANAFVATHGDKGGEKTNSKITSLENGAINANSTDAVAGQQLHQLGNKVASYFGGNAKYEGGQWTAPKFTLKKFNSADEVTDASYDDVASAFAGVGESFDKVKDSFKEVKDDLDKKIDDITIAQNDALLWDKKQNAFVATHGDKGGEKTNSKITSLKNGDISKDSTDAVAGQQLHQLGNKVASYFGGGAKYEGGQWTAPKFTLKSLKEDGKTEDKEYPDVSSAFVDVGNSFTNVNKTLTDVKNEIADSKNDSLNWSKTANAFVATHGDKGGAKTNSKITSLENGAINADSTDAIAGQQLHKFGNDVATYFGGGAKYEGGQWTAPTFTLKKFNSADEVTDASYDDVASAFAGVGESFDNVKDSFKEVKDDLDKKIDDITIAQNDALLWDKKQNAFVATHGDKGGAKTNSKITSLKNGDISKDSTDAVAGQQLHKFGNDVATYFGGGAKYEGGKWTAPKFTLKKFNSADDVSAASYPDVASAFAGVGDSFDKVKDSFKEVKDEFNQKIDNITTVQNDALLWDKEKGAFVATHGEAGKKTNSKITSLENGAINADSTDAIAGKQLHKFGNEVATYFGGGAKYEGGKWTAPKFTLKKFNSADEVTDASYDDVASAFAGVGESFDKVKDSFKEVKDDLDKKIDDITIAQNDALLWDKEKGAFVATHGEAGKKTNSKITSLENGAINADSTDAIAGKQLHKFGNEVATYFGGGAKYEGGKWTAPKFTLKKFNSADDVSAASYDDVASAFAGVGDSFDKVKDSFKEVKDEFNQKIDNITIAQNDALLWDKEKGAFVATHGDKGGEKTNSKITSLENGAINADSTDAVAGQQLHQLGNKVASYFGGNAKYEGGQWTAPKFTLKKFNSADEVTDTSYDDVASAFAGVGESFDKVKDSFKEVKDDLDKKIDDITIAQNDALLWDKEKGAFVATHGEAGKKTNSKITSLKNGDISKDSTDAVAGQQLHQLGNKVASYFGGGAKYEGGQWTAPKFTLKSLKEDGKTEDKEYPDVSSAFVDVGNSFTNVNKTLTDVKNEIADSKNDSLNWSKTANAFVATHGDKGGEKTNSKITSLENGAINANSTDAIAGQQLHKFGNDVATYFGGGAKYEGGQWTAPKFKLKKFNSADDVSAASYHDVASAFAGVGDSFDKVKDSFKDVKDEFNQKIDNITTVQNDALLWDKEKGAFVATHGEAGKKTNSKITSLENGAINADSTDAIAGKQLHKFGNEVATYFGGGAKYEGGKWTAPKFTLKKFNSADDVSAASYDDVASAFAGVGDSFDKVKDSFKEVKDEFNQKIDNITIAQNDALLWDKEKGAFVATHGDKGGEKTNSKITSLENGAINANSTDAIAGQQLHKFGNDVATYFGGGAKYEGGQWTAPKFTLKKFNSADEVTDASYDDVASAFAGVGESFDKVKDSFKEVKDDLDKKIDDITIAQNDALLWDKEKGAFVATHGEAGKKTNSKITSLKNGDISKDSTDAVAGQQLHQLGNKVASYFGGGAKYEGGQWTAPKFTLKSLKEDGKTEDKEYPDVSSAFVDVGNSFTNVNKTLTDVKNEIADSKNDSLNWSKTANAFVATHGDKGGEKTNSKITSLENGAINANSTDAIAGQQLHKFGNDVATYFGGGAKYEGGQWTAPKFKLKKFNSADDVSAASYHDVASAFAGVGDSFDKVKDSFKDVKDEFNQKIDNITTVQNDALLWDKEKGAFVATHGEAGKKTNSKITSLENGAINADSTDAIAGKQLHKFGNEVATYFGGGAKYEGGKWTAPKFTLKKFNSADDVSAASYDDVASAFAGVGDSFDKVKDSFKEVKDEFNQKIDNITIAQNDALLWDKEKGAFVATHGDKGGEKTNSKITSLENGAINANSTDAIAGQQLHKFGNDVATYFGGGAKYEGGQWTAPKFTLKKFNSADEVTDASYDDVASAFAGVGESFDKVKDSFKEVKDDLDKKIDDITIAQNDALLWDKEKGAFVATHGEAGKKTNSKITSLKNGDISKDSTDAVAGQQLHQLGNKVASYFGGGAKYEGGQWTAPKFTLKSLKEDGKTEDKEYPDVSSAFVDVGNSFTNVNKTLTDVKNEIADSKNDSLNWSKTANAFVATHGDKGGEKTNSKITSLENGAINANSTDAIAGQQLHKFGNDVATYFGGGAKYEGGQWTAPKFKLKKFNSADDVSAASYHDVASAFAGVGDSFDKVKDSFKDVKDEFNQKIDNITTVQNDALLWDKEKGAFVATHGEAGKKTNSKITSLENGAINADSTDAIAGKQLHKFGNEVATYFGGGAKYEGGKWTAPKFTLKKFNSADDVSAASYDDVASAFAGVGDSFDKVKDSFKEVKDEFNQKIDNITIAQNDALLWDKEKGAFVATHGDKGGEKTNSKITSLENGAINANSTDAIAGQQLHKFGNDVATYFGGGAKYEGGQWTAPKFTLKKFNSADEVTDASYDDVASAFAGVGESFDKVKDSFKEVKDDLDKKIDDITIAQNDALLWDKEKGAFVATHGEAGKKTNSKITSLKNGDISKDSTDAVAGQQLHQLGNKVASYFGGGAKYEGGQWTAPKFTLKSLKEDGKTEDKEYPDVSSAFVDVGNSFTNVNKTLTDVKNEIADSKNDSLNWSKTANAFVATHGDKGGEKTNSKITSLENGAINANSTDAIAGQQLHKFGNDVATYFGGGAKYEGGQWTAPKFKLKKFNSADDVSAASYHDVASAFAGVGDSFDKVKDSFKDVKDEFNQKIDNITTVQNDALLWDKEKGAFVATHGEAGKKTNSKITSLENGAINADSTDAIAGKQLHKFGNEVATYFGGGAKYEGGQWTAPKFTLKKFNSADDVSAVSYPDVSSAFAGVGESFDNVKDSFKEVKDEFNQKIDDITIAQNDALLWDKEKGAFVATHGEAGKKTNSKITSLENGAINADSTDAIAGKQLHKFGNEVATYFGGGAKYEGGKWTAPKFTLKKFNSADDVSAASYPDVASAFAGVGDSFDKVKDSFKEVKDEFNQKIDNITTVQNDALLWDKEKGAFVATHGEAGKKTNSKITSLENGAINADSTDAIAGKQLHKFGNEVATYFGGGAKYEGGKWTAPKFTLKKFNSADEVTDASYDDVASAFAGVGESFDKVKDSFKEVKDDLDKKIDDITIAQNDALLWDKEKGAFVATHGEAGKKTNSKITSLENGAINADSTDAVAGQQLHQLGNKVASYFGGNAKYEGGQWTAPKFTLKKFNSANEVTDASYDDVASAFAGVGESFDKVKDSFKEVKDDLDKKIDDITIAQNDALLWDKEKGAFVATHGEAGKKTNSKITSLKNGDISKDSTDAVAGQQLHKFGNDVATYFGGGATFNEGVFTEPTYNLSKVSKDGNVEKNIFKNIGSAFSGLDENIKNVNDRIKDVSESVAQDSLNWNEEEGAFIATHGEAGKKTNSKIKFLANGEISANSTDAVAGNQLYSLNKTLATYFGGDAQFEDGKWTAPSFKVLTFNDDGSSKEQSYPDIVSAFAGVSSSFKKLHNDLSDNSDHLEQNALLWSDEESAFVALHGKEEKRSKSKLKSLLDGDISAGSTEAITGNQLYSLHTTLAQYFGGGAKYENGVWTAPSFNVAQFSSDGSFSTKESHDVAGAFEAVSESMTHINDRIKDVSDNIDKNSLHWNEEQGAYDASHNGEASHITNVANGEIKEGSQDAVNGGQLWETNDRVTKVENRVDTIDKHVQDIATAVTDGAVNYDKDDNGKKTNSITLVGGNESDPVLIDNVADGKIETGSKQAVTGGQLHDYTKDQMKIVLDDAKKYTDEQVSSFVNNGVNEAKSYTDMKFETLSYAVEDVRKEARQAAAIGLAVSSLRYNDNPGKFSVSFGSGIWHSQSAFSFGAGYTSEDGKIRSNIAATSAGGHWGVGIGLNLTLN</sequence>
<feature type="domain" description="Trimeric autotransporter adhesin YadA-like stalk" evidence="12">
    <location>
        <begin position="1892"/>
        <end position="1924"/>
    </location>
</feature>
<feature type="domain" description="Trimeric autotransporter adhesin YadA-like stalk" evidence="12">
    <location>
        <begin position="2674"/>
        <end position="2706"/>
    </location>
</feature>
<feature type="domain" description="Trimeric autotransporter adhesin YadA-like stalk" evidence="12">
    <location>
        <begin position="1242"/>
        <end position="1280"/>
    </location>
</feature>
<name>A0ABY5EVX3_9HYPH</name>
<dbReference type="SUPFAM" id="SSF101967">
    <property type="entry name" value="Adhesin YadA, collagen-binding domain"/>
    <property type="match status" value="1"/>
</dbReference>
<dbReference type="SUPFAM" id="SSF54523">
    <property type="entry name" value="Pili subunits"/>
    <property type="match status" value="1"/>
</dbReference>
<feature type="domain" description="Trimeric autotransporter adhesin YadA-like stalk" evidence="12">
    <location>
        <begin position="3579"/>
        <end position="3619"/>
    </location>
</feature>
<evidence type="ECO:0000256" key="10">
    <source>
        <dbReference type="ARBA" id="ARBA00023237"/>
    </source>
</evidence>
<evidence type="ECO:0000256" key="3">
    <source>
        <dbReference type="ARBA" id="ARBA00005848"/>
    </source>
</evidence>
<reference evidence="13" key="1">
    <citation type="submission" date="2022-07" db="EMBL/GenBank/DDBJ databases">
        <title>First report of Bartonella spp. in marsupials in Brazil, with a description of Bartonella harrusi sp. nov. and new proposal for taxonomic reclassification of species of the genus Bartonella.</title>
        <authorList>
            <person name="Amaral R.B."/>
        </authorList>
    </citation>
    <scope>NUCLEOTIDE SEQUENCE</scope>
    <source>
        <strain evidence="13">117A</strain>
    </source>
</reference>
<feature type="domain" description="Trimeric autotransporter adhesin YadA-like stalk" evidence="12">
    <location>
        <begin position="3323"/>
        <end position="3355"/>
    </location>
</feature>
<evidence type="ECO:0000256" key="1">
    <source>
        <dbReference type="ARBA" id="ARBA00004241"/>
    </source>
</evidence>
<keyword evidence="4" id="KW-0813">Transport</keyword>
<feature type="domain" description="Trimeric autotransporter adhesin YadA-like stalk" evidence="12">
    <location>
        <begin position="1636"/>
        <end position="1668"/>
    </location>
</feature>
<dbReference type="InterPro" id="IPR005594">
    <property type="entry name" value="YadA_C"/>
</dbReference>
<feature type="domain" description="Trimeric autotransporter adhesin YadA-like stalk" evidence="12">
    <location>
        <begin position="985"/>
        <end position="1017"/>
    </location>
</feature>
<feature type="domain" description="Trimeric autotransporter adhesin YadA-like stalk" evidence="12">
    <location>
        <begin position="2023"/>
        <end position="2055"/>
    </location>
</feature>
<feature type="domain" description="Trimeric autotransporter adhesin YadA-like stalk" evidence="12">
    <location>
        <begin position="2411"/>
        <end position="2443"/>
    </location>
</feature>
<feature type="domain" description="Trimeric autotransporter adhesin YadA-like stalk" evidence="12">
    <location>
        <begin position="2155"/>
        <end position="2187"/>
    </location>
</feature>
<keyword evidence="14" id="KW-1185">Reference proteome</keyword>
<feature type="domain" description="Trimeric autotransporter adhesin YadA-like stalk" evidence="12">
    <location>
        <begin position="460"/>
        <end position="498"/>
    </location>
</feature>
<proteinExistence type="inferred from homology"/>
<organism evidence="13 14">
    <name type="scientific">Bartonella harrusi</name>
    <dbReference type="NCBI Taxonomy" id="2961895"/>
    <lineage>
        <taxon>Bacteria</taxon>
        <taxon>Pseudomonadati</taxon>
        <taxon>Pseudomonadota</taxon>
        <taxon>Alphaproteobacteria</taxon>
        <taxon>Hyphomicrobiales</taxon>
        <taxon>Bartonellaceae</taxon>
        <taxon>Bartonella</taxon>
    </lineage>
</organism>
<keyword evidence="9" id="KW-0472">Membrane</keyword>
<feature type="domain" description="Trimeric autotransporter adhesin YadA-like stalk" evidence="12">
    <location>
        <begin position="1373"/>
        <end position="1405"/>
    </location>
</feature>
<feature type="domain" description="Trimeric autotransporter adhesin YadA-like stalk" evidence="12">
    <location>
        <begin position="3454"/>
        <end position="3486"/>
    </location>
</feature>
<dbReference type="NCBIfam" id="NF033870">
    <property type="entry name" value="VOMP_auto_Cterm"/>
    <property type="match status" value="1"/>
</dbReference>
<feature type="domain" description="Trimeric autotransporter adhesin YadA-like stalk" evidence="12">
    <location>
        <begin position="4020"/>
        <end position="4045"/>
    </location>
</feature>
<feature type="domain" description="Trimeric autotransporter adhesin YadA-like stalk" evidence="12">
    <location>
        <begin position="2799"/>
        <end position="2837"/>
    </location>
</feature>
<feature type="domain" description="Trimeric autotransporter adhesin YadA-like stalk" evidence="12">
    <location>
        <begin position="3939"/>
        <end position="3973"/>
    </location>
</feature>
<dbReference type="EMBL" id="CP101114">
    <property type="protein sequence ID" value="UTO28533.1"/>
    <property type="molecule type" value="Genomic_DNA"/>
</dbReference>
<evidence type="ECO:0000256" key="8">
    <source>
        <dbReference type="ARBA" id="ARBA00022927"/>
    </source>
</evidence>
<keyword evidence="10" id="KW-0998">Cell outer membrane</keyword>
<keyword evidence="6" id="KW-0812">Transmembrane</keyword>
<evidence type="ECO:0000256" key="7">
    <source>
        <dbReference type="ARBA" id="ARBA00022729"/>
    </source>
</evidence>
<dbReference type="Pfam" id="PF03895">
    <property type="entry name" value="YadA_anchor"/>
    <property type="match status" value="1"/>
</dbReference>
<dbReference type="InterPro" id="IPR011049">
    <property type="entry name" value="Serralysin-like_metalloprot_C"/>
</dbReference>
<dbReference type="InterPro" id="IPR008635">
    <property type="entry name" value="Coiled_stalk_dom"/>
</dbReference>
<evidence type="ECO:0000256" key="9">
    <source>
        <dbReference type="ARBA" id="ARBA00023136"/>
    </source>
</evidence>
<keyword evidence="5" id="KW-1134">Transmembrane beta strand</keyword>
<evidence type="ECO:0000256" key="4">
    <source>
        <dbReference type="ARBA" id="ARBA00022448"/>
    </source>
</evidence>
<feature type="domain" description="Trimeric autotransporter adhesin YadA-like stalk" evidence="12">
    <location>
        <begin position="591"/>
        <end position="623"/>
    </location>
</feature>
<evidence type="ECO:0000259" key="12">
    <source>
        <dbReference type="Pfam" id="PF05662"/>
    </source>
</evidence>
<dbReference type="Gene3D" id="1.20.5.170">
    <property type="match status" value="28"/>
</dbReference>
<feature type="domain" description="Trimeric autotransporter adhesin YadA-like stalk" evidence="12">
    <location>
        <begin position="334"/>
        <end position="366"/>
    </location>
</feature>
<comment type="subcellular location">
    <subcellularLocation>
        <location evidence="2">Cell outer membrane</location>
    </subcellularLocation>
    <subcellularLocation>
        <location evidence="1">Cell surface</location>
    </subcellularLocation>
</comment>
<feature type="domain" description="Trimeric autotransporter adhesin YadA-like stalk" evidence="12">
    <location>
        <begin position="854"/>
        <end position="886"/>
    </location>
</feature>
<accession>A0ABY5EVX3</accession>
<feature type="domain" description="Trimeric autotransporter adhesin YadA-like stalk" evidence="12">
    <location>
        <begin position="3192"/>
        <end position="3224"/>
    </location>
</feature>
<feature type="domain" description="Trimeric autotransporter adhesin YadA-like stalk" evidence="12">
    <location>
        <begin position="3061"/>
        <end position="3093"/>
    </location>
</feature>
<dbReference type="Gene3D" id="3.30.1300.30">
    <property type="entry name" value="GSPII I/J protein-like"/>
    <property type="match status" value="1"/>
</dbReference>
<feature type="domain" description="Trimeric autotransporter adhesin YadA-like C-terminal membrane anchor" evidence="11">
    <location>
        <begin position="4114"/>
        <end position="4168"/>
    </location>
</feature>